<accession>A0A3P8DBX4</accession>
<accession>A0A183GMA3</accession>
<protein>
    <submittedName>
        <fullName evidence="3">NPH3 domain-containing protein</fullName>
    </submittedName>
</protein>
<evidence type="ECO:0000313" key="1">
    <source>
        <dbReference type="EMBL" id="VDP41261.1"/>
    </source>
</evidence>
<dbReference type="AlphaFoldDB" id="A0A183GMA3"/>
<name>A0A183GMA3_HELPZ</name>
<evidence type="ECO:0000313" key="2">
    <source>
        <dbReference type="Proteomes" id="UP000050761"/>
    </source>
</evidence>
<reference evidence="3" key="2">
    <citation type="submission" date="2019-09" db="UniProtKB">
        <authorList>
            <consortium name="WormBaseParasite"/>
        </authorList>
    </citation>
    <scope>IDENTIFICATION</scope>
</reference>
<dbReference type="WBParaSite" id="HPBE_0002382301-mRNA-1">
    <property type="protein sequence ID" value="HPBE_0002382301-mRNA-1"/>
    <property type="gene ID" value="HPBE_0002382301"/>
</dbReference>
<sequence length="119" mass="13872">MRTTKRAAAFSGVKCSEDLSKVLDYIDSLKYHDHVDYEFIYKCLQEVRCRKKEKDFLKVWCASRIQLLGFGVGFHFDVKLYTFQAELDPLLNKLCESLLPPPLICRHGADSRRKSEQQP</sequence>
<dbReference type="EMBL" id="UZAH01035525">
    <property type="protein sequence ID" value="VDP41261.1"/>
    <property type="molecule type" value="Genomic_DNA"/>
</dbReference>
<evidence type="ECO:0000313" key="3">
    <source>
        <dbReference type="WBParaSite" id="HPBE_0002382301-mRNA-1"/>
    </source>
</evidence>
<dbReference type="Proteomes" id="UP000050761">
    <property type="component" value="Unassembled WGS sequence"/>
</dbReference>
<organism evidence="2 3">
    <name type="scientific">Heligmosomoides polygyrus</name>
    <name type="common">Parasitic roundworm</name>
    <dbReference type="NCBI Taxonomy" id="6339"/>
    <lineage>
        <taxon>Eukaryota</taxon>
        <taxon>Metazoa</taxon>
        <taxon>Ecdysozoa</taxon>
        <taxon>Nematoda</taxon>
        <taxon>Chromadorea</taxon>
        <taxon>Rhabditida</taxon>
        <taxon>Rhabditina</taxon>
        <taxon>Rhabditomorpha</taxon>
        <taxon>Strongyloidea</taxon>
        <taxon>Heligmosomidae</taxon>
        <taxon>Heligmosomoides</taxon>
    </lineage>
</organism>
<proteinExistence type="predicted"/>
<dbReference type="OrthoDB" id="5872528at2759"/>
<gene>
    <name evidence="1" type="ORF">HPBE_LOCUS23822</name>
</gene>
<reference evidence="1 2" key="1">
    <citation type="submission" date="2018-11" db="EMBL/GenBank/DDBJ databases">
        <authorList>
            <consortium name="Pathogen Informatics"/>
        </authorList>
    </citation>
    <scope>NUCLEOTIDE SEQUENCE [LARGE SCALE GENOMIC DNA]</scope>
</reference>
<keyword evidence="2" id="KW-1185">Reference proteome</keyword>